<dbReference type="InterPro" id="IPR042104">
    <property type="entry name" value="PKS_dehydratase_sf"/>
</dbReference>
<sequence>MQCTKPTVQYCLGGSLISNNNGGYQCVVTGNSNQQLIERIENSAIVPVSHKPQTVALVFPGQGSQGDIPDDLFHISAYNETLRQVEDWMQRTTKPYSILGVTAYNNSWPLSMQGLFIFSHQIALAALLFQAVPQFNEVPPIVLGHSLGEYAVAFLTKELTLFQCCDAIWGIGEALEPLRGTGFMAEVSITNEAALRNLDIGCINSPDKVVISGPNTAMSIAVSLGATKIPHVEFPFHSSVMDSRKDAVCSFLSKIDVPAERWWKNIRGCVLFSQALQTIEQQPTIFLELGQQTALSPAVVRTIGVDSFCVTQHIVKALTTLRQQGYRINWRALYGAFPLLEESLVELPLHLEPHWFESIDSFRSRMGFPMSYKVPSSVSCVLDHFDSIPPSGRPEDTPALLLEATFDSSSFPLLADHIFNKASLVPGTFWIELFASTAHAILPPSLAPSIVRNVEFKAACFTPPNELTKIRLTATCRDEKSFDVTISCRPPASSEFSPCASSIIEFHPATDLTLIERMKDISKQKCWAQELESGLVLLREEWYDMFKQVNFDFGPRFRLLDKQTVFTTALL</sequence>
<evidence type="ECO:0000256" key="2">
    <source>
        <dbReference type="ARBA" id="ARBA00022553"/>
    </source>
</evidence>
<dbReference type="PROSITE" id="PS52019">
    <property type="entry name" value="PKS_MFAS_DH"/>
    <property type="match status" value="1"/>
</dbReference>
<dbReference type="PANTHER" id="PTHR43775:SF37">
    <property type="entry name" value="SI:DKEY-61P9.11"/>
    <property type="match status" value="1"/>
</dbReference>
<feature type="region of interest" description="N-terminal hotdog fold" evidence="3">
    <location>
        <begin position="384"/>
        <end position="511"/>
    </location>
</feature>
<proteinExistence type="predicted"/>
<dbReference type="InterPro" id="IPR001227">
    <property type="entry name" value="Ac_transferase_dom_sf"/>
</dbReference>
<evidence type="ECO:0000256" key="3">
    <source>
        <dbReference type="PROSITE-ProRule" id="PRU01363"/>
    </source>
</evidence>
<dbReference type="InterPro" id="IPR050091">
    <property type="entry name" value="PKS_NRPS_Biosynth_Enz"/>
</dbReference>
<dbReference type="Gene3D" id="3.40.366.10">
    <property type="entry name" value="Malonyl-Coenzyme A Acyl Carrier Protein, domain 2"/>
    <property type="match status" value="2"/>
</dbReference>
<keyword evidence="5" id="KW-0012">Acyltransferase</keyword>
<dbReference type="VEuPathDB" id="TriTrypDB:BSAL_87650"/>
<keyword evidence="2" id="KW-0597">Phosphoprotein</keyword>
<evidence type="ECO:0000313" key="6">
    <source>
        <dbReference type="Proteomes" id="UP000051952"/>
    </source>
</evidence>
<accession>A0A0S4J6P8</accession>
<dbReference type="InterPro" id="IPR049552">
    <property type="entry name" value="PKS_DH_N"/>
</dbReference>
<evidence type="ECO:0000259" key="4">
    <source>
        <dbReference type="PROSITE" id="PS52019"/>
    </source>
</evidence>
<dbReference type="PANTHER" id="PTHR43775">
    <property type="entry name" value="FATTY ACID SYNTHASE"/>
    <property type="match status" value="1"/>
</dbReference>
<organism evidence="5 6">
    <name type="scientific">Bodo saltans</name>
    <name type="common">Flagellated protozoan</name>
    <dbReference type="NCBI Taxonomy" id="75058"/>
    <lineage>
        <taxon>Eukaryota</taxon>
        <taxon>Discoba</taxon>
        <taxon>Euglenozoa</taxon>
        <taxon>Kinetoplastea</taxon>
        <taxon>Metakinetoplastina</taxon>
        <taxon>Eubodonida</taxon>
        <taxon>Bodonidae</taxon>
        <taxon>Bodo</taxon>
    </lineage>
</organism>
<dbReference type="GO" id="GO:0004312">
    <property type="term" value="F:fatty acid synthase activity"/>
    <property type="evidence" value="ECO:0007669"/>
    <property type="project" value="TreeGrafter"/>
</dbReference>
<dbReference type="Pfam" id="PF21089">
    <property type="entry name" value="PKS_DH_N"/>
    <property type="match status" value="1"/>
</dbReference>
<dbReference type="Gene3D" id="3.10.129.110">
    <property type="entry name" value="Polyketide synthase dehydratase"/>
    <property type="match status" value="1"/>
</dbReference>
<dbReference type="Gene3D" id="3.30.70.250">
    <property type="entry name" value="Malonyl-CoA ACP transacylase, ACP-binding"/>
    <property type="match status" value="1"/>
</dbReference>
<comment type="caution">
    <text evidence="3">Lacks conserved residue(s) required for the propagation of feature annotation.</text>
</comment>
<keyword evidence="5" id="KW-0808">Transferase</keyword>
<reference evidence="6" key="1">
    <citation type="submission" date="2015-09" db="EMBL/GenBank/DDBJ databases">
        <authorList>
            <consortium name="Pathogen Informatics"/>
        </authorList>
    </citation>
    <scope>NUCLEOTIDE SEQUENCE [LARGE SCALE GENOMIC DNA]</scope>
    <source>
        <strain evidence="6">Lake Konstanz</strain>
    </source>
</reference>
<dbReference type="EMBL" id="CYKH01001097">
    <property type="protein sequence ID" value="CUG83516.1"/>
    <property type="molecule type" value="Genomic_DNA"/>
</dbReference>
<keyword evidence="6" id="KW-1185">Reference proteome</keyword>
<dbReference type="SUPFAM" id="SSF52151">
    <property type="entry name" value="FabD/lysophospholipase-like"/>
    <property type="match status" value="1"/>
</dbReference>
<dbReference type="InterPro" id="IPR016035">
    <property type="entry name" value="Acyl_Trfase/lysoPLipase"/>
</dbReference>
<dbReference type="OrthoDB" id="329835at2759"/>
<evidence type="ECO:0000256" key="1">
    <source>
        <dbReference type="ARBA" id="ARBA00022450"/>
    </source>
</evidence>
<evidence type="ECO:0000313" key="5">
    <source>
        <dbReference type="EMBL" id="CUG83516.1"/>
    </source>
</evidence>
<dbReference type="SMART" id="SM00826">
    <property type="entry name" value="PKS_DH"/>
    <property type="match status" value="1"/>
</dbReference>
<feature type="domain" description="PKS/mFAS DH" evidence="4">
    <location>
        <begin position="384"/>
        <end position="571"/>
    </location>
</feature>
<dbReference type="SMART" id="SM00827">
    <property type="entry name" value="PKS_AT"/>
    <property type="match status" value="1"/>
</dbReference>
<protein>
    <submittedName>
        <fullName evidence="5">Acyltransferase-like protein, putative</fullName>
    </submittedName>
</protein>
<dbReference type="Proteomes" id="UP000051952">
    <property type="component" value="Unassembled WGS sequence"/>
</dbReference>
<name>A0A0S4J6P8_BODSA</name>
<feature type="region of interest" description="C-terminal hotdog fold" evidence="3">
    <location>
        <begin position="534"/>
        <end position="571"/>
    </location>
</feature>
<dbReference type="InterPro" id="IPR020807">
    <property type="entry name" value="PKS_DH"/>
</dbReference>
<dbReference type="InterPro" id="IPR049900">
    <property type="entry name" value="PKS_mFAS_DH"/>
</dbReference>
<dbReference type="GO" id="GO:0006633">
    <property type="term" value="P:fatty acid biosynthetic process"/>
    <property type="evidence" value="ECO:0007669"/>
    <property type="project" value="TreeGrafter"/>
</dbReference>
<gene>
    <name evidence="5" type="ORF">BSAL_87650</name>
</gene>
<dbReference type="InterPro" id="IPR014043">
    <property type="entry name" value="Acyl_transferase_dom"/>
</dbReference>
<keyword evidence="1" id="KW-0596">Phosphopantetheine</keyword>
<dbReference type="AlphaFoldDB" id="A0A0S4J6P8"/>
<dbReference type="Pfam" id="PF00698">
    <property type="entry name" value="Acyl_transf_1"/>
    <property type="match status" value="1"/>
</dbReference>